<evidence type="ECO:0000259" key="2">
    <source>
        <dbReference type="Pfam" id="PF18228"/>
    </source>
</evidence>
<feature type="domain" description="CdiI C-terminal" evidence="2">
    <location>
        <begin position="33"/>
        <end position="78"/>
    </location>
</feature>
<dbReference type="Gene3D" id="3.30.2450.20">
    <property type="match status" value="1"/>
</dbReference>
<dbReference type="InterPro" id="IPR040509">
    <property type="entry name" value="CdiI_C"/>
</dbReference>
<keyword evidence="1" id="KW-0812">Transmembrane</keyword>
<organism evidence="3 4">
    <name type="scientific">Tenebrionibacter intestinalis</name>
    <dbReference type="NCBI Taxonomy" id="2799638"/>
    <lineage>
        <taxon>Bacteria</taxon>
        <taxon>Pseudomonadati</taxon>
        <taxon>Pseudomonadota</taxon>
        <taxon>Gammaproteobacteria</taxon>
        <taxon>Enterobacterales</taxon>
        <taxon>Enterobacteriaceae</taxon>
        <taxon>Tenebrionibacter/Tenebrionicola group</taxon>
        <taxon>Tenebrionibacter</taxon>
    </lineage>
</organism>
<feature type="transmembrane region" description="Helical" evidence="1">
    <location>
        <begin position="43"/>
        <end position="65"/>
    </location>
</feature>
<dbReference type="AlphaFoldDB" id="A0A8K0V6W1"/>
<protein>
    <recommendedName>
        <fullName evidence="2">CdiI C-terminal domain-containing protein</fullName>
    </recommendedName>
</protein>
<name>A0A8K0V6W1_9ENTR</name>
<keyword evidence="4" id="KW-1185">Reference proteome</keyword>
<dbReference type="EMBL" id="JAEPBH010000041">
    <property type="protein sequence ID" value="MBK4716488.1"/>
    <property type="molecule type" value="Genomic_DNA"/>
</dbReference>
<gene>
    <name evidence="3" type="ORF">JJB97_14355</name>
</gene>
<dbReference type="InterPro" id="IPR053755">
    <property type="entry name" value="CDI_immunity_sf"/>
</dbReference>
<sequence>MKQYYLLQLPKVNLKKECRSLSIIGVSNNRLSSLKRYLWGNNATLVVSMYLSKVAHFLFSWVLYFRQENVIVQNKIIFWMR</sequence>
<accession>A0A8K0V6W1</accession>
<proteinExistence type="predicted"/>
<evidence type="ECO:0000313" key="3">
    <source>
        <dbReference type="EMBL" id="MBK4716488.1"/>
    </source>
</evidence>
<reference evidence="3" key="1">
    <citation type="submission" date="2021-01" db="EMBL/GenBank/DDBJ databases">
        <title>Intestinitalea alba gen. nov., sp. nov., a novel genus of the family Enterobacteriaceae, isolated from the gut of the plastic-eating mealworm Tenebrio molitor L.</title>
        <authorList>
            <person name="Yang Y."/>
        </authorList>
    </citation>
    <scope>NUCLEOTIDE SEQUENCE</scope>
    <source>
        <strain evidence="3">BIT-L3</strain>
    </source>
</reference>
<dbReference type="Proteomes" id="UP000659047">
    <property type="component" value="Unassembled WGS sequence"/>
</dbReference>
<keyword evidence="1" id="KW-0472">Membrane</keyword>
<dbReference type="Pfam" id="PF18228">
    <property type="entry name" value="CdiI_N"/>
    <property type="match status" value="1"/>
</dbReference>
<evidence type="ECO:0000313" key="4">
    <source>
        <dbReference type="Proteomes" id="UP000659047"/>
    </source>
</evidence>
<keyword evidence="1" id="KW-1133">Transmembrane helix</keyword>
<comment type="caution">
    <text evidence="3">The sequence shown here is derived from an EMBL/GenBank/DDBJ whole genome shotgun (WGS) entry which is preliminary data.</text>
</comment>
<evidence type="ECO:0000256" key="1">
    <source>
        <dbReference type="SAM" id="Phobius"/>
    </source>
</evidence>